<dbReference type="InterPro" id="IPR006616">
    <property type="entry name" value="DM9_repeat"/>
</dbReference>
<accession>A0A8K0G4Y7</accession>
<evidence type="ECO:0000256" key="1">
    <source>
        <dbReference type="SAM" id="SignalP"/>
    </source>
</evidence>
<sequence length="192" mass="21485">MLTRLFVVFFAVYSLCSVVKAQFNVEGYYWRDFTGEIPSDALPGGTDVNGKPIYIGQVFKLFLIPAKIYVGDRKAYYAFGGLEHTVTDNIKILCTQRPEQFEWVKTNNDEIKLITDKQLIIGGFEPGCTTYIGRVRQGGETAVGKVLADILHIFAGLHVTSNGLGIRHTSFEVLAFNPNLAKIDLRTSWENN</sequence>
<reference evidence="2" key="1">
    <citation type="submission" date="2019-08" db="EMBL/GenBank/DDBJ databases">
        <title>The genome of the North American firefly Photinus pyralis.</title>
        <authorList>
            <consortium name="Photinus pyralis genome working group"/>
            <person name="Fallon T.R."/>
            <person name="Sander Lower S.E."/>
            <person name="Weng J.-K."/>
        </authorList>
    </citation>
    <scope>NUCLEOTIDE SEQUENCE</scope>
    <source>
        <strain evidence="2">TRF0915ILg1</strain>
        <tissue evidence="2">Whole body</tissue>
    </source>
</reference>
<evidence type="ECO:0008006" key="4">
    <source>
        <dbReference type="Google" id="ProtNLM"/>
    </source>
</evidence>
<evidence type="ECO:0000313" key="3">
    <source>
        <dbReference type="Proteomes" id="UP000801492"/>
    </source>
</evidence>
<feature type="chain" id="PRO_5035446672" description="DUF3421 domain containing protein" evidence="1">
    <location>
        <begin position="22"/>
        <end position="192"/>
    </location>
</feature>
<organism evidence="2 3">
    <name type="scientific">Ignelater luminosus</name>
    <name type="common">Cucubano</name>
    <name type="synonym">Pyrophorus luminosus</name>
    <dbReference type="NCBI Taxonomy" id="2038154"/>
    <lineage>
        <taxon>Eukaryota</taxon>
        <taxon>Metazoa</taxon>
        <taxon>Ecdysozoa</taxon>
        <taxon>Arthropoda</taxon>
        <taxon>Hexapoda</taxon>
        <taxon>Insecta</taxon>
        <taxon>Pterygota</taxon>
        <taxon>Neoptera</taxon>
        <taxon>Endopterygota</taxon>
        <taxon>Coleoptera</taxon>
        <taxon>Polyphaga</taxon>
        <taxon>Elateriformia</taxon>
        <taxon>Elateroidea</taxon>
        <taxon>Elateridae</taxon>
        <taxon>Agrypninae</taxon>
        <taxon>Pyrophorini</taxon>
        <taxon>Ignelater</taxon>
    </lineage>
</organism>
<keyword evidence="1" id="KW-0732">Signal</keyword>
<evidence type="ECO:0000313" key="2">
    <source>
        <dbReference type="EMBL" id="KAF2886096.1"/>
    </source>
</evidence>
<dbReference type="OrthoDB" id="6767006at2759"/>
<dbReference type="SMART" id="SM00696">
    <property type="entry name" value="DM9"/>
    <property type="match status" value="1"/>
</dbReference>
<comment type="caution">
    <text evidence="2">The sequence shown here is derived from an EMBL/GenBank/DDBJ whole genome shotgun (WGS) entry which is preliminary data.</text>
</comment>
<dbReference type="Pfam" id="PF11901">
    <property type="entry name" value="DM9"/>
    <property type="match status" value="1"/>
</dbReference>
<gene>
    <name evidence="2" type="ORF">ILUMI_20077</name>
</gene>
<proteinExistence type="predicted"/>
<dbReference type="EMBL" id="VTPC01088680">
    <property type="protein sequence ID" value="KAF2886096.1"/>
    <property type="molecule type" value="Genomic_DNA"/>
</dbReference>
<name>A0A8K0G4Y7_IGNLU</name>
<feature type="signal peptide" evidence="1">
    <location>
        <begin position="1"/>
        <end position="21"/>
    </location>
</feature>
<protein>
    <recommendedName>
        <fullName evidence="4">DUF3421 domain containing protein</fullName>
    </recommendedName>
</protein>
<dbReference type="PANTHER" id="PTHR31649:SF10">
    <property type="entry name" value="IP19903P-RELATED"/>
    <property type="match status" value="1"/>
</dbReference>
<dbReference type="AlphaFoldDB" id="A0A8K0G4Y7"/>
<dbReference type="Proteomes" id="UP000801492">
    <property type="component" value="Unassembled WGS sequence"/>
</dbReference>
<dbReference type="PANTHER" id="PTHR31649">
    <property type="entry name" value="AGAP009604-PA"/>
    <property type="match status" value="1"/>
</dbReference>
<keyword evidence="3" id="KW-1185">Reference proteome</keyword>